<reference evidence="1" key="1">
    <citation type="journal article" date="2021" name="Proc. Natl. Acad. Sci. U.S.A.">
        <title>A Catalog of Tens of Thousands of Viruses from Human Metagenomes Reveals Hidden Associations with Chronic Diseases.</title>
        <authorList>
            <person name="Tisza M.J."/>
            <person name="Buck C.B."/>
        </authorList>
    </citation>
    <scope>NUCLEOTIDE SEQUENCE</scope>
    <source>
        <strain evidence="1">CtLTC15</strain>
    </source>
</reference>
<protein>
    <submittedName>
        <fullName evidence="1">DNA-directed RNA polymerase</fullName>
    </submittedName>
</protein>
<evidence type="ECO:0000313" key="1">
    <source>
        <dbReference type="EMBL" id="DAE27461.1"/>
    </source>
</evidence>
<organism evidence="1">
    <name type="scientific">virus sp. ctLTC15</name>
    <dbReference type="NCBI Taxonomy" id="2826801"/>
    <lineage>
        <taxon>Viruses</taxon>
    </lineage>
</organism>
<proteinExistence type="predicted"/>
<dbReference type="EMBL" id="BK015839">
    <property type="protein sequence ID" value="DAE27461.1"/>
    <property type="molecule type" value="Genomic_DNA"/>
</dbReference>
<sequence>MKSKMIYCPQCRRKVATYDGRATINKIAKCKKCNLQVIYDVVRDETTVKPLPKRETSSGAVLY</sequence>
<keyword evidence="1" id="KW-0804">Transcription</keyword>
<name>A0A8S5R8T9_9VIRU</name>
<dbReference type="GO" id="GO:0000428">
    <property type="term" value="C:DNA-directed RNA polymerase complex"/>
    <property type="evidence" value="ECO:0007669"/>
    <property type="project" value="UniProtKB-KW"/>
</dbReference>
<keyword evidence="1" id="KW-0240">DNA-directed RNA polymerase</keyword>
<accession>A0A8S5R8T9</accession>